<dbReference type="Pfam" id="PF14226">
    <property type="entry name" value="DIOX_N"/>
    <property type="match status" value="1"/>
</dbReference>
<reference evidence="3 4" key="1">
    <citation type="journal article" date="2015" name="Fungal Genet. Biol.">
        <title>Evolution of novel wood decay mechanisms in Agaricales revealed by the genome sequences of Fistulina hepatica and Cylindrobasidium torrendii.</title>
        <authorList>
            <person name="Floudas D."/>
            <person name="Held B.W."/>
            <person name="Riley R."/>
            <person name="Nagy L.G."/>
            <person name="Koehler G."/>
            <person name="Ransdell A.S."/>
            <person name="Younus H."/>
            <person name="Chow J."/>
            <person name="Chiniquy J."/>
            <person name="Lipzen A."/>
            <person name="Tritt A."/>
            <person name="Sun H."/>
            <person name="Haridas S."/>
            <person name="LaButti K."/>
            <person name="Ohm R.A."/>
            <person name="Kues U."/>
            <person name="Blanchette R.A."/>
            <person name="Grigoriev I.V."/>
            <person name="Minto R.E."/>
            <person name="Hibbett D.S."/>
        </authorList>
    </citation>
    <scope>NUCLEOTIDE SEQUENCE [LARGE SCALE GENOMIC DNA]</scope>
    <source>
        <strain evidence="3 4">ATCC 64428</strain>
    </source>
</reference>
<dbReference type="PANTHER" id="PTHR47990">
    <property type="entry name" value="2-OXOGLUTARATE (2OG) AND FE(II)-DEPENDENT OXYGENASE SUPERFAMILY PROTEIN-RELATED"/>
    <property type="match status" value="1"/>
</dbReference>
<keyword evidence="1" id="KW-0560">Oxidoreductase</keyword>
<dbReference type="InterPro" id="IPR044861">
    <property type="entry name" value="IPNS-like_FE2OG_OXY"/>
</dbReference>
<dbReference type="PRINTS" id="PR00682">
    <property type="entry name" value="IPNSYNTHASE"/>
</dbReference>
<dbReference type="AlphaFoldDB" id="A0A0D7A9I0"/>
<dbReference type="GO" id="GO:0046872">
    <property type="term" value="F:metal ion binding"/>
    <property type="evidence" value="ECO:0007669"/>
    <property type="project" value="UniProtKB-KW"/>
</dbReference>
<evidence type="ECO:0000313" key="4">
    <source>
        <dbReference type="Proteomes" id="UP000054144"/>
    </source>
</evidence>
<dbReference type="Gene3D" id="2.60.120.330">
    <property type="entry name" value="B-lactam Antibiotic, Isopenicillin N Synthase, Chain"/>
    <property type="match status" value="1"/>
</dbReference>
<evidence type="ECO:0000259" key="2">
    <source>
        <dbReference type="PROSITE" id="PS51471"/>
    </source>
</evidence>
<dbReference type="InterPro" id="IPR005123">
    <property type="entry name" value="Oxoglu/Fe-dep_dioxygenase_dom"/>
</dbReference>
<dbReference type="GO" id="GO:0016491">
    <property type="term" value="F:oxidoreductase activity"/>
    <property type="evidence" value="ECO:0007669"/>
    <property type="project" value="UniProtKB-KW"/>
</dbReference>
<evidence type="ECO:0000313" key="3">
    <source>
        <dbReference type="EMBL" id="KIY47478.1"/>
    </source>
</evidence>
<dbReference type="SUPFAM" id="SSF51197">
    <property type="entry name" value="Clavaminate synthase-like"/>
    <property type="match status" value="1"/>
</dbReference>
<evidence type="ECO:0000256" key="1">
    <source>
        <dbReference type="RuleBase" id="RU003682"/>
    </source>
</evidence>
<proteinExistence type="inferred from homology"/>
<keyword evidence="1" id="KW-0479">Metal-binding</keyword>
<dbReference type="InterPro" id="IPR026992">
    <property type="entry name" value="DIOX_N"/>
</dbReference>
<dbReference type="OrthoDB" id="288590at2759"/>
<gene>
    <name evidence="3" type="ORF">FISHEDRAFT_74588</name>
</gene>
<sequence>MSTATTTEAFSEEFVAFHAGSKPSYRKVLKGAELKPTFNEIPVIDFTDIDSSSLATRKALGKLLYQTCSEVGFFYAKGHGIPQSVLDETLSALKKFFELDHDTKMTAHLHKNPAIRGYEPMGETKLDPKSNGDTKEAFTMGDDLLELEQNYPSNLPIPANAIPQNIWPAGAPWFRKALYRYYHHVFPFAMQLVRLIALVLCDDDHAFDDMFKFPITGMRALHYPPRPVEMKNYIGLGAHADFTWITLVLQDSVPALQVLNANGVWIPAPVIPGAFVCNVGQYLERHTNGIFPATVHRVANLTGDSRYSLAFFLTPDPDAVVEPLKECVGESERKYDAINVGDLYIRRILAARQKHPTAKKYKDTPEQELKYDILFKSIA</sequence>
<accession>A0A0D7A9I0</accession>
<organism evidence="3 4">
    <name type="scientific">Fistulina hepatica ATCC 64428</name>
    <dbReference type="NCBI Taxonomy" id="1128425"/>
    <lineage>
        <taxon>Eukaryota</taxon>
        <taxon>Fungi</taxon>
        <taxon>Dikarya</taxon>
        <taxon>Basidiomycota</taxon>
        <taxon>Agaricomycotina</taxon>
        <taxon>Agaricomycetes</taxon>
        <taxon>Agaricomycetidae</taxon>
        <taxon>Agaricales</taxon>
        <taxon>Fistulinaceae</taxon>
        <taxon>Fistulina</taxon>
    </lineage>
</organism>
<name>A0A0D7A9I0_9AGAR</name>
<dbReference type="EMBL" id="KN881933">
    <property type="protein sequence ID" value="KIY47478.1"/>
    <property type="molecule type" value="Genomic_DNA"/>
</dbReference>
<comment type="similarity">
    <text evidence="1">Belongs to the iron/ascorbate-dependent oxidoreductase family.</text>
</comment>
<feature type="domain" description="Fe2OG dioxygenase" evidence="2">
    <location>
        <begin position="214"/>
        <end position="315"/>
    </location>
</feature>
<dbReference type="InterPro" id="IPR027443">
    <property type="entry name" value="IPNS-like_sf"/>
</dbReference>
<dbReference type="PROSITE" id="PS51471">
    <property type="entry name" value="FE2OG_OXY"/>
    <property type="match status" value="1"/>
</dbReference>
<dbReference type="InterPro" id="IPR050231">
    <property type="entry name" value="Iron_ascorbate_oxido_reductase"/>
</dbReference>
<dbReference type="Proteomes" id="UP000054144">
    <property type="component" value="Unassembled WGS sequence"/>
</dbReference>
<protein>
    <submittedName>
        <fullName evidence="3">2og-Fe oxygenase family protein</fullName>
    </submittedName>
</protein>
<dbReference type="Pfam" id="PF03171">
    <property type="entry name" value="2OG-FeII_Oxy"/>
    <property type="match status" value="1"/>
</dbReference>
<keyword evidence="1" id="KW-0408">Iron</keyword>
<keyword evidence="4" id="KW-1185">Reference proteome</keyword>